<organism evidence="1 2">
    <name type="scientific">Arctium lappa</name>
    <name type="common">Greater burdock</name>
    <name type="synonym">Lappa major</name>
    <dbReference type="NCBI Taxonomy" id="4217"/>
    <lineage>
        <taxon>Eukaryota</taxon>
        <taxon>Viridiplantae</taxon>
        <taxon>Streptophyta</taxon>
        <taxon>Embryophyta</taxon>
        <taxon>Tracheophyta</taxon>
        <taxon>Spermatophyta</taxon>
        <taxon>Magnoliopsida</taxon>
        <taxon>eudicotyledons</taxon>
        <taxon>Gunneridae</taxon>
        <taxon>Pentapetalae</taxon>
        <taxon>asterids</taxon>
        <taxon>campanulids</taxon>
        <taxon>Asterales</taxon>
        <taxon>Asteraceae</taxon>
        <taxon>Carduoideae</taxon>
        <taxon>Cardueae</taxon>
        <taxon>Arctiinae</taxon>
        <taxon>Arctium</taxon>
    </lineage>
</organism>
<keyword evidence="2" id="KW-1185">Reference proteome</keyword>
<proteinExistence type="predicted"/>
<dbReference type="Proteomes" id="UP001055879">
    <property type="component" value="Linkage Group LG13"/>
</dbReference>
<evidence type="ECO:0000313" key="1">
    <source>
        <dbReference type="EMBL" id="KAI3681132.1"/>
    </source>
</evidence>
<sequence>MVPISNLQNLKISQIFRSTKISQSSEAQRFLKSLGARRFLKSSGARRFLKSSGARRFLTSTGALKISHIFRSPKISQSSGSRRFLICADLSLYSPNLSLISFGGKISSTPTHCIFLTVYLRYLALTWTSSEDQIKYILYHAEELCPSLAQ</sequence>
<reference evidence="1 2" key="2">
    <citation type="journal article" date="2022" name="Mol. Ecol. Resour.">
        <title>The genomes of chicory, endive, great burdock and yacon provide insights into Asteraceae paleo-polyploidization history and plant inulin production.</title>
        <authorList>
            <person name="Fan W."/>
            <person name="Wang S."/>
            <person name="Wang H."/>
            <person name="Wang A."/>
            <person name="Jiang F."/>
            <person name="Liu H."/>
            <person name="Zhao H."/>
            <person name="Xu D."/>
            <person name="Zhang Y."/>
        </authorList>
    </citation>
    <scope>NUCLEOTIDE SEQUENCE [LARGE SCALE GENOMIC DNA]</scope>
    <source>
        <strain evidence="2">cv. Niubang</strain>
    </source>
</reference>
<gene>
    <name evidence="1" type="ORF">L6452_35916</name>
</gene>
<name>A0ACB8Y711_ARCLA</name>
<evidence type="ECO:0000313" key="2">
    <source>
        <dbReference type="Proteomes" id="UP001055879"/>
    </source>
</evidence>
<reference evidence="2" key="1">
    <citation type="journal article" date="2022" name="Mol. Ecol. Resour.">
        <title>The genomes of chicory, endive, great burdock and yacon provide insights into Asteraceae palaeo-polyploidization history and plant inulin production.</title>
        <authorList>
            <person name="Fan W."/>
            <person name="Wang S."/>
            <person name="Wang H."/>
            <person name="Wang A."/>
            <person name="Jiang F."/>
            <person name="Liu H."/>
            <person name="Zhao H."/>
            <person name="Xu D."/>
            <person name="Zhang Y."/>
        </authorList>
    </citation>
    <scope>NUCLEOTIDE SEQUENCE [LARGE SCALE GENOMIC DNA]</scope>
    <source>
        <strain evidence="2">cv. Niubang</strain>
    </source>
</reference>
<accession>A0ACB8Y711</accession>
<dbReference type="EMBL" id="CM042059">
    <property type="protein sequence ID" value="KAI3681132.1"/>
    <property type="molecule type" value="Genomic_DNA"/>
</dbReference>
<protein>
    <submittedName>
        <fullName evidence="1">Uncharacterized protein</fullName>
    </submittedName>
</protein>
<comment type="caution">
    <text evidence="1">The sequence shown here is derived from an EMBL/GenBank/DDBJ whole genome shotgun (WGS) entry which is preliminary data.</text>
</comment>